<evidence type="ECO:0000313" key="3">
    <source>
        <dbReference type="EMBL" id="AVJ27943.1"/>
    </source>
</evidence>
<keyword evidence="1" id="KW-1133">Transmembrane helix</keyword>
<dbReference type="GO" id="GO:0016020">
    <property type="term" value="C:membrane"/>
    <property type="evidence" value="ECO:0007669"/>
    <property type="project" value="InterPro"/>
</dbReference>
<feature type="transmembrane region" description="Helical" evidence="1">
    <location>
        <begin position="193"/>
        <end position="213"/>
    </location>
</feature>
<feature type="transmembrane region" description="Helical" evidence="1">
    <location>
        <begin position="140"/>
        <end position="157"/>
    </location>
</feature>
<feature type="transmembrane region" description="Helical" evidence="1">
    <location>
        <begin position="225"/>
        <end position="244"/>
    </location>
</feature>
<accession>A0A2S0I7H8</accession>
<feature type="transmembrane region" description="Helical" evidence="1">
    <location>
        <begin position="163"/>
        <end position="181"/>
    </location>
</feature>
<organism evidence="3 4">
    <name type="scientific">Achromobacter spanius</name>
    <dbReference type="NCBI Taxonomy" id="217203"/>
    <lineage>
        <taxon>Bacteria</taxon>
        <taxon>Pseudomonadati</taxon>
        <taxon>Pseudomonadota</taxon>
        <taxon>Betaproteobacteria</taxon>
        <taxon>Burkholderiales</taxon>
        <taxon>Alcaligenaceae</taxon>
        <taxon>Achromobacter</taxon>
    </lineage>
</organism>
<evidence type="ECO:0000259" key="2">
    <source>
        <dbReference type="Pfam" id="PF00892"/>
    </source>
</evidence>
<keyword evidence="4" id="KW-1185">Reference proteome</keyword>
<dbReference type="InterPro" id="IPR000620">
    <property type="entry name" value="EamA_dom"/>
</dbReference>
<keyword evidence="1" id="KW-0812">Transmembrane</keyword>
<feature type="domain" description="EamA" evidence="2">
    <location>
        <begin position="20"/>
        <end position="154"/>
    </location>
</feature>
<sequence>MSPADNGRPRPGATAARGPMIGVLLLVLSMWTLSCLDASGKWVMDAGVPLLVLSWFRYAIHLVLVLALVLPARGMRVLRSTKPREQLIRGGSMFLATLMFFTTLSYIPQAEATSINFLAPLLVLSLAPWILKEPARMSRFVAAGIAFVGVLIVIRPGGGLHPVGTIFGLLTACCFTAQFIATRRVAGDDPFTSLIWSGAVGTICLTLALPFILPPALPFLQALSAFDWAVLISTGITGCVGHLFQIAAYRRAPASTLAPFIYLQIISATSVGWLVWGHFPDPLTWLGIAIICASGVGIGMIEWRRGRAQSAAAARTARGT</sequence>
<dbReference type="Proteomes" id="UP000239477">
    <property type="component" value="Chromosome"/>
</dbReference>
<dbReference type="EMBL" id="CP023270">
    <property type="protein sequence ID" value="AVJ27943.1"/>
    <property type="molecule type" value="Genomic_DNA"/>
</dbReference>
<dbReference type="RefSeq" id="WP_105238769.1">
    <property type="nucleotide sequence ID" value="NZ_CP023270.1"/>
</dbReference>
<dbReference type="AlphaFoldDB" id="A0A2S0I7H8"/>
<gene>
    <name evidence="3" type="ORF">CLM73_12895</name>
</gene>
<feature type="transmembrane region" description="Helical" evidence="1">
    <location>
        <begin position="87"/>
        <end position="107"/>
    </location>
</feature>
<dbReference type="SUPFAM" id="SSF103481">
    <property type="entry name" value="Multidrug resistance efflux transporter EmrE"/>
    <property type="match status" value="2"/>
</dbReference>
<evidence type="ECO:0000313" key="4">
    <source>
        <dbReference type="Proteomes" id="UP000239477"/>
    </source>
</evidence>
<dbReference type="InterPro" id="IPR037185">
    <property type="entry name" value="EmrE-like"/>
</dbReference>
<evidence type="ECO:0000256" key="1">
    <source>
        <dbReference type="SAM" id="Phobius"/>
    </source>
</evidence>
<keyword evidence="1" id="KW-0472">Membrane</keyword>
<proteinExistence type="predicted"/>
<feature type="transmembrane region" description="Helical" evidence="1">
    <location>
        <begin position="282"/>
        <end position="301"/>
    </location>
</feature>
<feature type="transmembrane region" description="Helical" evidence="1">
    <location>
        <begin position="21"/>
        <end position="43"/>
    </location>
</feature>
<dbReference type="PANTHER" id="PTHR22911:SF103">
    <property type="entry name" value="BLR2811 PROTEIN"/>
    <property type="match status" value="1"/>
</dbReference>
<dbReference type="Gene3D" id="1.10.3730.20">
    <property type="match status" value="1"/>
</dbReference>
<name>A0A2S0I7H8_9BURK</name>
<dbReference type="OrthoDB" id="8584557at2"/>
<feature type="transmembrane region" description="Helical" evidence="1">
    <location>
        <begin position="113"/>
        <end position="131"/>
    </location>
</feature>
<feature type="domain" description="EamA" evidence="2">
    <location>
        <begin position="164"/>
        <end position="295"/>
    </location>
</feature>
<dbReference type="Pfam" id="PF00892">
    <property type="entry name" value="EamA"/>
    <property type="match status" value="2"/>
</dbReference>
<protein>
    <submittedName>
        <fullName evidence="3">EamA family transporter</fullName>
    </submittedName>
</protein>
<feature type="transmembrane region" description="Helical" evidence="1">
    <location>
        <begin position="55"/>
        <end position="75"/>
    </location>
</feature>
<reference evidence="3 4" key="1">
    <citation type="submission" date="2017-09" db="EMBL/GenBank/DDBJ databases">
        <title>Genomic, metabolic, and phenotypic characteristics of bacterial isolates from the natural microbiome of the model nematode Caenorhabditis elegans.</title>
        <authorList>
            <person name="Zimmermann J."/>
            <person name="Obeng N."/>
            <person name="Yang W."/>
            <person name="Obeng O."/>
            <person name="Kissoyan K."/>
            <person name="Pees B."/>
            <person name="Dirksen P."/>
            <person name="Hoppner M."/>
            <person name="Franke A."/>
            <person name="Rosenstiel P."/>
            <person name="Leippe M."/>
            <person name="Dierking K."/>
            <person name="Kaleta C."/>
            <person name="Schulenburg H."/>
        </authorList>
    </citation>
    <scope>NUCLEOTIDE SEQUENCE [LARGE SCALE GENOMIC DNA]</scope>
    <source>
        <strain evidence="3 4">MYb73</strain>
    </source>
</reference>
<feature type="transmembrane region" description="Helical" evidence="1">
    <location>
        <begin position="256"/>
        <end position="276"/>
    </location>
</feature>
<dbReference type="PANTHER" id="PTHR22911">
    <property type="entry name" value="ACYL-MALONYL CONDENSING ENZYME-RELATED"/>
    <property type="match status" value="1"/>
</dbReference>